<accession>A0A080MK67</accession>
<dbReference type="Proteomes" id="UP000021315">
    <property type="component" value="Unassembled WGS sequence"/>
</dbReference>
<dbReference type="InterPro" id="IPR046357">
    <property type="entry name" value="PPIase_dom_sf"/>
</dbReference>
<dbReference type="EC" id="5.2.1.8" evidence="3 6"/>
<dbReference type="AlphaFoldDB" id="A0A080MK67"/>
<comment type="caution">
    <text evidence="8">The sequence shown here is derived from an EMBL/GenBank/DDBJ whole genome shotgun (WGS) entry which is preliminary data.</text>
</comment>
<keyword evidence="9" id="KW-1185">Reference proteome</keyword>
<evidence type="ECO:0000313" key="8">
    <source>
        <dbReference type="EMBL" id="KFB77689.1"/>
    </source>
</evidence>
<dbReference type="InterPro" id="IPR001179">
    <property type="entry name" value="PPIase_FKBP_dom"/>
</dbReference>
<dbReference type="GO" id="GO:0003755">
    <property type="term" value="F:peptidyl-prolyl cis-trans isomerase activity"/>
    <property type="evidence" value="ECO:0007669"/>
    <property type="project" value="UniProtKB-KW"/>
</dbReference>
<organism evidence="8 9">
    <name type="scientific">Candidatus Accumulibacter cognatus</name>
    <dbReference type="NCBI Taxonomy" id="2954383"/>
    <lineage>
        <taxon>Bacteria</taxon>
        <taxon>Pseudomonadati</taxon>
        <taxon>Pseudomonadota</taxon>
        <taxon>Betaproteobacteria</taxon>
        <taxon>Candidatus Accumulibacter</taxon>
    </lineage>
</organism>
<dbReference type="EMBL" id="JDST02000018">
    <property type="protein sequence ID" value="KFB77689.1"/>
    <property type="molecule type" value="Genomic_DNA"/>
</dbReference>
<dbReference type="PROSITE" id="PS50059">
    <property type="entry name" value="FKBP_PPIASE"/>
    <property type="match status" value="1"/>
</dbReference>
<evidence type="ECO:0000256" key="3">
    <source>
        <dbReference type="ARBA" id="ARBA00013194"/>
    </source>
</evidence>
<keyword evidence="4 6" id="KW-0697">Rotamase</keyword>
<evidence type="ECO:0000256" key="2">
    <source>
        <dbReference type="ARBA" id="ARBA00006577"/>
    </source>
</evidence>
<evidence type="ECO:0000313" key="9">
    <source>
        <dbReference type="Proteomes" id="UP000021315"/>
    </source>
</evidence>
<dbReference type="PANTHER" id="PTHR47861:SF4">
    <property type="entry name" value="FKBP-TYPE 16 KDA PEPTIDYL-PROLYL CIS-TRANS ISOMERASE"/>
    <property type="match status" value="1"/>
</dbReference>
<comment type="similarity">
    <text evidence="2">Belongs to the FKBP-type PPIase family.</text>
</comment>
<evidence type="ECO:0000256" key="1">
    <source>
        <dbReference type="ARBA" id="ARBA00000971"/>
    </source>
</evidence>
<reference evidence="8" key="1">
    <citation type="submission" date="2014-02" db="EMBL/GenBank/DDBJ databases">
        <title>Expanding our view of genomic diversity in Candidatus Accumulibacter clades.</title>
        <authorList>
            <person name="Skennerton C.T."/>
            <person name="Barr J.J."/>
            <person name="Slater F.R."/>
            <person name="Bond P.L."/>
            <person name="Tyson G.W."/>
        </authorList>
    </citation>
    <scope>NUCLEOTIDE SEQUENCE [LARGE SCALE GENOMIC DNA]</scope>
</reference>
<dbReference type="Gene3D" id="3.10.50.40">
    <property type="match status" value="1"/>
</dbReference>
<gene>
    <name evidence="8" type="primary">fkpB</name>
    <name evidence="8" type="ORF">AW06_001063</name>
</gene>
<evidence type="ECO:0000259" key="7">
    <source>
        <dbReference type="PROSITE" id="PS50059"/>
    </source>
</evidence>
<protein>
    <recommendedName>
        <fullName evidence="3 6">peptidylprolyl isomerase</fullName>
        <ecNumber evidence="3 6">5.2.1.8</ecNumber>
    </recommendedName>
</protein>
<evidence type="ECO:0000256" key="4">
    <source>
        <dbReference type="ARBA" id="ARBA00023110"/>
    </source>
</evidence>
<name>A0A080MK67_9PROT</name>
<evidence type="ECO:0000256" key="6">
    <source>
        <dbReference type="PROSITE-ProRule" id="PRU00277"/>
    </source>
</evidence>
<dbReference type="PANTHER" id="PTHR47861">
    <property type="entry name" value="FKBP-TYPE PEPTIDYL-PROLYL CIS-TRANS ISOMERASE SLYD"/>
    <property type="match status" value="1"/>
</dbReference>
<proteinExistence type="inferred from homology"/>
<keyword evidence="5 6" id="KW-0413">Isomerase</keyword>
<sequence>MIDIPNADSLPAAVATVRSDSFLTLHYRLSADDGGDYVSTFDLSPATLQMGSGQLADSLESCLLGLAAGKRHVFHLAGLDAFGSHNPRLVERIARSALPPEIELRVNSLIEFSSPNGSTSFAGFLRELTDSGALFDFNHPLAGKPIRFEVEIIAIM</sequence>
<comment type="catalytic activity">
    <reaction evidence="1 6">
        <text>[protein]-peptidylproline (omega=180) = [protein]-peptidylproline (omega=0)</text>
        <dbReference type="Rhea" id="RHEA:16237"/>
        <dbReference type="Rhea" id="RHEA-COMP:10747"/>
        <dbReference type="Rhea" id="RHEA-COMP:10748"/>
        <dbReference type="ChEBI" id="CHEBI:83833"/>
        <dbReference type="ChEBI" id="CHEBI:83834"/>
        <dbReference type="EC" id="5.2.1.8"/>
    </reaction>
</comment>
<dbReference type="InterPro" id="IPR048261">
    <property type="entry name" value="SlpA/SlyD-like_ins_sf"/>
</dbReference>
<feature type="domain" description="PPIase FKBP-type" evidence="7">
    <location>
        <begin position="20"/>
        <end position="104"/>
    </location>
</feature>
<dbReference type="STRING" id="1453999.AW06_001063"/>
<evidence type="ECO:0000256" key="5">
    <source>
        <dbReference type="ARBA" id="ARBA00023235"/>
    </source>
</evidence>
<dbReference type="SUPFAM" id="SSF54534">
    <property type="entry name" value="FKBP-like"/>
    <property type="match status" value="1"/>
</dbReference>
<dbReference type="Gene3D" id="2.40.10.330">
    <property type="match status" value="1"/>
</dbReference>
<dbReference type="RefSeq" id="WP_246148467.1">
    <property type="nucleotide sequence ID" value="NZ_JDST02000018.1"/>
</dbReference>